<evidence type="ECO:0000313" key="4">
    <source>
        <dbReference type="Proteomes" id="UP000198984"/>
    </source>
</evidence>
<sequence length="136" mass="14370">MKTVCFLIGLLAVGGSAFAQSTPAGISRKILLEQALAPATVEDIRIDEITCAPGQGAPAHYHPCEVYGYVVSGQIEYQVSGQSPVILKAGDSFHEAANQPIQTFKNALADQPCKFVAIYLAKKGQPVIILSPGTKN</sequence>
<dbReference type="AlphaFoldDB" id="A0A1H7Q2C8"/>
<reference evidence="3 4" key="1">
    <citation type="submission" date="2016-10" db="EMBL/GenBank/DDBJ databases">
        <authorList>
            <person name="de Groot N.N."/>
        </authorList>
    </citation>
    <scope>NUCLEOTIDE SEQUENCE [LARGE SCALE GENOMIC DNA]</scope>
    <source>
        <strain evidence="3 4">DSM 21039</strain>
    </source>
</reference>
<dbReference type="Pfam" id="PF07883">
    <property type="entry name" value="Cupin_2"/>
    <property type="match status" value="1"/>
</dbReference>
<feature type="chain" id="PRO_5011565119" evidence="1">
    <location>
        <begin position="20"/>
        <end position="136"/>
    </location>
</feature>
<evidence type="ECO:0000259" key="2">
    <source>
        <dbReference type="Pfam" id="PF07883"/>
    </source>
</evidence>
<accession>A0A1H7Q2C8</accession>
<dbReference type="Gene3D" id="2.60.120.10">
    <property type="entry name" value="Jelly Rolls"/>
    <property type="match status" value="1"/>
</dbReference>
<feature type="signal peptide" evidence="1">
    <location>
        <begin position="1"/>
        <end position="19"/>
    </location>
</feature>
<dbReference type="RefSeq" id="WP_089909121.1">
    <property type="nucleotide sequence ID" value="NZ_FOBB01000002.1"/>
</dbReference>
<dbReference type="OrthoDB" id="9802489at2"/>
<organism evidence="3 4">
    <name type="scientific">Chitinophaga rupis</name>
    <dbReference type="NCBI Taxonomy" id="573321"/>
    <lineage>
        <taxon>Bacteria</taxon>
        <taxon>Pseudomonadati</taxon>
        <taxon>Bacteroidota</taxon>
        <taxon>Chitinophagia</taxon>
        <taxon>Chitinophagales</taxon>
        <taxon>Chitinophagaceae</taxon>
        <taxon>Chitinophaga</taxon>
    </lineage>
</organism>
<dbReference type="SUPFAM" id="SSF51182">
    <property type="entry name" value="RmlC-like cupins"/>
    <property type="match status" value="1"/>
</dbReference>
<dbReference type="InterPro" id="IPR011051">
    <property type="entry name" value="RmlC_Cupin_sf"/>
</dbReference>
<dbReference type="STRING" id="573321.SAMN04488505_102236"/>
<feature type="domain" description="Cupin type-2" evidence="2">
    <location>
        <begin position="50"/>
        <end position="119"/>
    </location>
</feature>
<evidence type="ECO:0000256" key="1">
    <source>
        <dbReference type="SAM" id="SignalP"/>
    </source>
</evidence>
<protein>
    <submittedName>
        <fullName evidence="3">Cupin domain protein</fullName>
    </submittedName>
</protein>
<evidence type="ECO:0000313" key="3">
    <source>
        <dbReference type="EMBL" id="SEL42301.1"/>
    </source>
</evidence>
<dbReference type="EMBL" id="FOBB01000002">
    <property type="protein sequence ID" value="SEL42301.1"/>
    <property type="molecule type" value="Genomic_DNA"/>
</dbReference>
<dbReference type="PANTHER" id="PTHR38599:SF1">
    <property type="entry name" value="CUPIN DOMAIN PROTEIN (AFU_ORTHOLOGUE AFUA_3G13620)"/>
    <property type="match status" value="1"/>
</dbReference>
<gene>
    <name evidence="3" type="ORF">SAMN04488505_102236</name>
</gene>
<dbReference type="InterPro" id="IPR013096">
    <property type="entry name" value="Cupin_2"/>
</dbReference>
<keyword evidence="4" id="KW-1185">Reference proteome</keyword>
<dbReference type="Proteomes" id="UP000198984">
    <property type="component" value="Unassembled WGS sequence"/>
</dbReference>
<dbReference type="PANTHER" id="PTHR38599">
    <property type="entry name" value="CUPIN DOMAIN PROTEIN (AFU_ORTHOLOGUE AFUA_3G13620)"/>
    <property type="match status" value="1"/>
</dbReference>
<proteinExistence type="predicted"/>
<keyword evidence="1" id="KW-0732">Signal</keyword>
<dbReference type="InterPro" id="IPR014710">
    <property type="entry name" value="RmlC-like_jellyroll"/>
</dbReference>
<name>A0A1H7Q2C8_9BACT</name>